<dbReference type="EMBL" id="AVOT02118771">
    <property type="protein sequence ID" value="MBW0584698.1"/>
    <property type="molecule type" value="Genomic_DNA"/>
</dbReference>
<accession>A0A9Q3KMY6</accession>
<keyword evidence="2" id="KW-1185">Reference proteome</keyword>
<comment type="caution">
    <text evidence="1">The sequence shown here is derived from an EMBL/GenBank/DDBJ whole genome shotgun (WGS) entry which is preliminary data.</text>
</comment>
<name>A0A9Q3KMY6_9BASI</name>
<organism evidence="1 2">
    <name type="scientific">Austropuccinia psidii MF-1</name>
    <dbReference type="NCBI Taxonomy" id="1389203"/>
    <lineage>
        <taxon>Eukaryota</taxon>
        <taxon>Fungi</taxon>
        <taxon>Dikarya</taxon>
        <taxon>Basidiomycota</taxon>
        <taxon>Pucciniomycotina</taxon>
        <taxon>Pucciniomycetes</taxon>
        <taxon>Pucciniales</taxon>
        <taxon>Sphaerophragmiaceae</taxon>
        <taxon>Austropuccinia</taxon>
    </lineage>
</organism>
<protein>
    <submittedName>
        <fullName evidence="1">Uncharacterized protein</fullName>
    </submittedName>
</protein>
<dbReference type="Proteomes" id="UP000765509">
    <property type="component" value="Unassembled WGS sequence"/>
</dbReference>
<reference evidence="1" key="1">
    <citation type="submission" date="2021-03" db="EMBL/GenBank/DDBJ databases">
        <title>Draft genome sequence of rust myrtle Austropuccinia psidii MF-1, a brazilian biotype.</title>
        <authorList>
            <person name="Quecine M.C."/>
            <person name="Pachon D.M.R."/>
            <person name="Bonatelli M.L."/>
            <person name="Correr F.H."/>
            <person name="Franceschini L.M."/>
            <person name="Leite T.F."/>
            <person name="Margarido G.R.A."/>
            <person name="Almeida C.A."/>
            <person name="Ferrarezi J.A."/>
            <person name="Labate C.A."/>
        </authorList>
    </citation>
    <scope>NUCLEOTIDE SEQUENCE</scope>
    <source>
        <strain evidence="1">MF-1</strain>
    </source>
</reference>
<evidence type="ECO:0000313" key="1">
    <source>
        <dbReference type="EMBL" id="MBW0584698.1"/>
    </source>
</evidence>
<sequence length="142" mass="16675">MPISKPQALEWQTGPPRGMDFCNMAKLVRNTPGEKYQHAKRDNTIINLTQKTQELSICAKSDEFGQIYKIKNSQTASKDNLKTQHLKKNHPVQFTSQLITMKKTSRFWWMEMRKYMETLSKLNPKGRKSYLVNMTSFQMEKL</sequence>
<evidence type="ECO:0000313" key="2">
    <source>
        <dbReference type="Proteomes" id="UP000765509"/>
    </source>
</evidence>
<dbReference type="AlphaFoldDB" id="A0A9Q3KMY6"/>
<proteinExistence type="predicted"/>
<gene>
    <name evidence="1" type="ORF">O181_124413</name>
</gene>